<dbReference type="EMBL" id="QJKJ01005919">
    <property type="protein sequence ID" value="RDX88514.1"/>
    <property type="molecule type" value="Genomic_DNA"/>
</dbReference>
<sequence length="174" mass="19775">MYITKSQLGYNGVEGSGMKSIWSQAEKTRCASPETNNEAIVAHKSSWLMRDIQLERKNGRQGPKKNTIISQRSSSFRTTGLIRVCKLDNFKEFEEGKNNPFPREPFKYLILKWQPEISVQDDSSTSGYNQDRTSNSSEYADPSQSPSSPYYLHPGENPRSILVPPPLDGDNYYN</sequence>
<feature type="non-terminal residue" evidence="2">
    <location>
        <position position="1"/>
    </location>
</feature>
<reference evidence="2" key="1">
    <citation type="submission" date="2018-05" db="EMBL/GenBank/DDBJ databases">
        <title>Draft genome of Mucuna pruriens seed.</title>
        <authorList>
            <person name="Nnadi N.E."/>
            <person name="Vos R."/>
            <person name="Hasami M.H."/>
            <person name="Devisetty U.K."/>
            <person name="Aguiy J.C."/>
        </authorList>
    </citation>
    <scope>NUCLEOTIDE SEQUENCE [LARGE SCALE GENOMIC DNA]</scope>
    <source>
        <strain evidence="2">JCA_2017</strain>
    </source>
</reference>
<accession>A0A371GD86</accession>
<comment type="caution">
    <text evidence="2">The sequence shown here is derived from an EMBL/GenBank/DDBJ whole genome shotgun (WGS) entry which is preliminary data.</text>
</comment>
<feature type="region of interest" description="Disordered" evidence="1">
    <location>
        <begin position="120"/>
        <end position="174"/>
    </location>
</feature>
<dbReference type="Proteomes" id="UP000257109">
    <property type="component" value="Unassembled WGS sequence"/>
</dbReference>
<protein>
    <submittedName>
        <fullName evidence="2">Uncharacterized protein</fullName>
    </submittedName>
</protein>
<keyword evidence="3" id="KW-1185">Reference proteome</keyword>
<gene>
    <name evidence="2" type="ORF">CR513_29884</name>
</gene>
<name>A0A371GD86_MUCPR</name>
<evidence type="ECO:0000313" key="2">
    <source>
        <dbReference type="EMBL" id="RDX88514.1"/>
    </source>
</evidence>
<dbReference type="AlphaFoldDB" id="A0A371GD86"/>
<organism evidence="2 3">
    <name type="scientific">Mucuna pruriens</name>
    <name type="common">Velvet bean</name>
    <name type="synonym">Dolichos pruriens</name>
    <dbReference type="NCBI Taxonomy" id="157652"/>
    <lineage>
        <taxon>Eukaryota</taxon>
        <taxon>Viridiplantae</taxon>
        <taxon>Streptophyta</taxon>
        <taxon>Embryophyta</taxon>
        <taxon>Tracheophyta</taxon>
        <taxon>Spermatophyta</taxon>
        <taxon>Magnoliopsida</taxon>
        <taxon>eudicotyledons</taxon>
        <taxon>Gunneridae</taxon>
        <taxon>Pentapetalae</taxon>
        <taxon>rosids</taxon>
        <taxon>fabids</taxon>
        <taxon>Fabales</taxon>
        <taxon>Fabaceae</taxon>
        <taxon>Papilionoideae</taxon>
        <taxon>50 kb inversion clade</taxon>
        <taxon>NPAAA clade</taxon>
        <taxon>indigoferoid/millettioid clade</taxon>
        <taxon>Phaseoleae</taxon>
        <taxon>Mucuna</taxon>
    </lineage>
</organism>
<proteinExistence type="predicted"/>
<evidence type="ECO:0000313" key="3">
    <source>
        <dbReference type="Proteomes" id="UP000257109"/>
    </source>
</evidence>
<evidence type="ECO:0000256" key="1">
    <source>
        <dbReference type="SAM" id="MobiDB-lite"/>
    </source>
</evidence>
<feature type="compositionally biased region" description="Polar residues" evidence="1">
    <location>
        <begin position="120"/>
        <end position="148"/>
    </location>
</feature>